<keyword evidence="2 5" id="KW-0732">Signal</keyword>
<dbReference type="GO" id="GO:0042110">
    <property type="term" value="P:T cell activation"/>
    <property type="evidence" value="ECO:0007669"/>
    <property type="project" value="TreeGrafter"/>
</dbReference>
<dbReference type="InterPro" id="IPR007110">
    <property type="entry name" value="Ig-like_dom"/>
</dbReference>
<reference evidence="7" key="1">
    <citation type="submission" date="2025-08" db="UniProtKB">
        <authorList>
            <consortium name="Ensembl"/>
        </authorList>
    </citation>
    <scope>IDENTIFICATION</scope>
</reference>
<evidence type="ECO:0000259" key="6">
    <source>
        <dbReference type="PROSITE" id="PS50835"/>
    </source>
</evidence>
<dbReference type="PROSITE" id="PS50835">
    <property type="entry name" value="IG_LIKE"/>
    <property type="match status" value="1"/>
</dbReference>
<keyword evidence="3" id="KW-0472">Membrane</keyword>
<name>A0A8C8RPY7_9SAUR</name>
<evidence type="ECO:0000256" key="2">
    <source>
        <dbReference type="ARBA" id="ARBA00022729"/>
    </source>
</evidence>
<sequence length="282" mass="30765">FCSFGFLTFLFLSLVLDARTTKSQGNQLTLNGIVGGSVVFSFKVPPWVPVETIVWNSVTTLATVTPRKGKPATVKVLDKRYIGRLRVLDRTYSLVISNLSILDQGIYRAQINTEFTTTVTEYNCRWLQIPPTSTVTWRSCPCCTMTLSCTVNTGDNVTYSWASSQGNAFQMSLYNGSLLHLSLTPEESSFSCVCNASNRVSWQTTSFSSSVECIKEPGGKRCWGEGGGGGKSPPTAPVDRKLVRSMGSVGRNQWLDVWLATGNKWSAPGVGPGASSIQHLHQ</sequence>
<evidence type="ECO:0000256" key="3">
    <source>
        <dbReference type="ARBA" id="ARBA00023136"/>
    </source>
</evidence>
<dbReference type="SUPFAM" id="SSF48726">
    <property type="entry name" value="Immunoglobulin"/>
    <property type="match status" value="1"/>
</dbReference>
<dbReference type="AlphaFoldDB" id="A0A8C8RPY7"/>
<organism evidence="7 8">
    <name type="scientific">Pelusios castaneus</name>
    <name type="common">West African mud turtle</name>
    <dbReference type="NCBI Taxonomy" id="367368"/>
    <lineage>
        <taxon>Eukaryota</taxon>
        <taxon>Metazoa</taxon>
        <taxon>Chordata</taxon>
        <taxon>Craniata</taxon>
        <taxon>Vertebrata</taxon>
        <taxon>Euteleostomi</taxon>
        <taxon>Archelosauria</taxon>
        <taxon>Testudinata</taxon>
        <taxon>Testudines</taxon>
        <taxon>Pleurodira</taxon>
        <taxon>Pelomedusidae</taxon>
        <taxon>Pelusios</taxon>
    </lineage>
</organism>
<dbReference type="Proteomes" id="UP000694393">
    <property type="component" value="Unplaced"/>
</dbReference>
<keyword evidence="8" id="KW-1185">Reference proteome</keyword>
<dbReference type="InterPro" id="IPR013783">
    <property type="entry name" value="Ig-like_fold"/>
</dbReference>
<evidence type="ECO:0000256" key="5">
    <source>
        <dbReference type="SAM" id="SignalP"/>
    </source>
</evidence>
<dbReference type="Ensembl" id="ENSPCET00000009481.1">
    <property type="protein sequence ID" value="ENSPCEP00000009158.1"/>
    <property type="gene ID" value="ENSPCEG00000007340.1"/>
</dbReference>
<evidence type="ECO:0000256" key="1">
    <source>
        <dbReference type="ARBA" id="ARBA00004370"/>
    </source>
</evidence>
<comment type="subcellular location">
    <subcellularLocation>
        <location evidence="1">Membrane</location>
    </subcellularLocation>
</comment>
<evidence type="ECO:0000313" key="8">
    <source>
        <dbReference type="Proteomes" id="UP000694393"/>
    </source>
</evidence>
<reference evidence="7" key="2">
    <citation type="submission" date="2025-09" db="UniProtKB">
        <authorList>
            <consortium name="Ensembl"/>
        </authorList>
    </citation>
    <scope>IDENTIFICATION</scope>
</reference>
<feature type="chain" id="PRO_5034910410" description="Ig-like domain-containing protein" evidence="5">
    <location>
        <begin position="26"/>
        <end position="282"/>
    </location>
</feature>
<dbReference type="PANTHER" id="PTHR12080:SF18">
    <property type="entry name" value="SLAM FAMILY MEMBER 9"/>
    <property type="match status" value="1"/>
</dbReference>
<evidence type="ECO:0000313" key="7">
    <source>
        <dbReference type="Ensembl" id="ENSPCEP00000009158.1"/>
    </source>
</evidence>
<evidence type="ECO:0000256" key="4">
    <source>
        <dbReference type="ARBA" id="ARBA00023180"/>
    </source>
</evidence>
<dbReference type="InterPro" id="IPR036179">
    <property type="entry name" value="Ig-like_dom_sf"/>
</dbReference>
<dbReference type="PANTHER" id="PTHR12080">
    <property type="entry name" value="SIGNALING LYMPHOCYTIC ACTIVATION MOLECULE"/>
    <property type="match status" value="1"/>
</dbReference>
<dbReference type="GO" id="GO:0009897">
    <property type="term" value="C:external side of plasma membrane"/>
    <property type="evidence" value="ECO:0007669"/>
    <property type="project" value="TreeGrafter"/>
</dbReference>
<accession>A0A8C8RPY7</accession>
<proteinExistence type="predicted"/>
<feature type="signal peptide" evidence="5">
    <location>
        <begin position="1"/>
        <end position="25"/>
    </location>
</feature>
<dbReference type="InterPro" id="IPR015631">
    <property type="entry name" value="CD2/SLAM_rcpt"/>
</dbReference>
<keyword evidence="4" id="KW-0325">Glycoprotein</keyword>
<feature type="domain" description="Ig-like" evidence="6">
    <location>
        <begin position="144"/>
        <end position="208"/>
    </location>
</feature>
<dbReference type="Gene3D" id="2.60.40.10">
    <property type="entry name" value="Immunoglobulins"/>
    <property type="match status" value="2"/>
</dbReference>
<protein>
    <recommendedName>
        <fullName evidence="6">Ig-like domain-containing protein</fullName>
    </recommendedName>
</protein>